<proteinExistence type="predicted"/>
<evidence type="ECO:0000256" key="2">
    <source>
        <dbReference type="SAM" id="Phobius"/>
    </source>
</evidence>
<feature type="transmembrane region" description="Helical" evidence="2">
    <location>
        <begin position="69"/>
        <end position="90"/>
    </location>
</feature>
<feature type="region of interest" description="Disordered" evidence="1">
    <location>
        <begin position="225"/>
        <end position="257"/>
    </location>
</feature>
<name>A0A9Q8UR57_PASFU</name>
<dbReference type="Proteomes" id="UP000756132">
    <property type="component" value="Chromosome 6"/>
</dbReference>
<keyword evidence="2" id="KW-0472">Membrane</keyword>
<evidence type="ECO:0000256" key="1">
    <source>
        <dbReference type="SAM" id="MobiDB-lite"/>
    </source>
</evidence>
<dbReference type="AlphaFoldDB" id="A0A9Q8UR57"/>
<dbReference type="RefSeq" id="XP_047763742.1">
    <property type="nucleotide sequence ID" value="XM_047906768.1"/>
</dbReference>
<dbReference type="EMBL" id="CP090168">
    <property type="protein sequence ID" value="UJO19376.1"/>
    <property type="molecule type" value="Genomic_DNA"/>
</dbReference>
<reference evidence="3" key="1">
    <citation type="submission" date="2021-12" db="EMBL/GenBank/DDBJ databases">
        <authorList>
            <person name="Zaccaron A."/>
            <person name="Stergiopoulos I."/>
        </authorList>
    </citation>
    <scope>NUCLEOTIDE SEQUENCE</scope>
    <source>
        <strain evidence="3">Race5_Kim</strain>
    </source>
</reference>
<evidence type="ECO:0000313" key="3">
    <source>
        <dbReference type="EMBL" id="UJO19376.1"/>
    </source>
</evidence>
<reference evidence="3" key="2">
    <citation type="journal article" date="2022" name="Microb. Genom.">
        <title>A chromosome-scale genome assembly of the tomato pathogen Cladosporium fulvum reveals a compartmentalized genome architecture and the presence of a dispensable chromosome.</title>
        <authorList>
            <person name="Zaccaron A.Z."/>
            <person name="Chen L.H."/>
            <person name="Samaras A."/>
            <person name="Stergiopoulos I."/>
        </authorList>
    </citation>
    <scope>NUCLEOTIDE SEQUENCE</scope>
    <source>
        <strain evidence="3">Race5_Kim</strain>
    </source>
</reference>
<keyword evidence="4" id="KW-1185">Reference proteome</keyword>
<keyword evidence="2" id="KW-0812">Transmembrane</keyword>
<dbReference type="GeneID" id="71987498"/>
<organism evidence="3 4">
    <name type="scientific">Passalora fulva</name>
    <name type="common">Tomato leaf mold</name>
    <name type="synonym">Cladosporium fulvum</name>
    <dbReference type="NCBI Taxonomy" id="5499"/>
    <lineage>
        <taxon>Eukaryota</taxon>
        <taxon>Fungi</taxon>
        <taxon>Dikarya</taxon>
        <taxon>Ascomycota</taxon>
        <taxon>Pezizomycotina</taxon>
        <taxon>Dothideomycetes</taxon>
        <taxon>Dothideomycetidae</taxon>
        <taxon>Mycosphaerellales</taxon>
        <taxon>Mycosphaerellaceae</taxon>
        <taxon>Fulvia</taxon>
    </lineage>
</organism>
<evidence type="ECO:0000313" key="4">
    <source>
        <dbReference type="Proteomes" id="UP000756132"/>
    </source>
</evidence>
<gene>
    <name evidence="3" type="ORF">CLAFUR5_07620</name>
</gene>
<protein>
    <submittedName>
        <fullName evidence="3">Uncharacterized protein</fullName>
    </submittedName>
</protein>
<keyword evidence="2" id="KW-1133">Transmembrane helix</keyword>
<feature type="transmembrane region" description="Helical" evidence="2">
    <location>
        <begin position="34"/>
        <end position="57"/>
    </location>
</feature>
<sequence length="316" mass="35414">MDNIQEEAPPNYFDLDAWEAYQSRIFFAHTANNLALLAYAGMFGLILTGLGMTGRLGAPDTEVAEVNEAGLYLLLGFLLFGTMMGLWLIARDDRGNLSVQRTFQRALKSLMGDNTGRRSLYPTRKLFTGNDENGDKNSWSLFVNTPRRYINIKIEVEIANIHRRYINIEIEPEDTNIHLKQQFHAESNAMDDGIYPLIDRIPDINAGSSGNNGILRDPDRFGSHMNPNIPYRPGAESPKSDDVPPPEPIDPDMILGPDRDSKDGCRRACMRGCNRGCVKWVLGVFGFLCFTAAVAVIAVYSHRAFKKSYEGEPSFR</sequence>
<dbReference type="KEGG" id="ffu:CLAFUR5_07620"/>
<accession>A0A9Q8UR57</accession>
<feature type="transmembrane region" description="Helical" evidence="2">
    <location>
        <begin position="280"/>
        <end position="300"/>
    </location>
</feature>